<dbReference type="Ensembl" id="ENSPKIT00000004797.1">
    <property type="protein sequence ID" value="ENSPKIP00000024096.1"/>
    <property type="gene ID" value="ENSPKIG00000007471.1"/>
</dbReference>
<dbReference type="GO" id="GO:0000492">
    <property type="term" value="P:box C/D snoRNP assembly"/>
    <property type="evidence" value="ECO:0007669"/>
    <property type="project" value="TreeGrafter"/>
</dbReference>
<dbReference type="OrthoDB" id="273070at2759"/>
<feature type="compositionally biased region" description="Basic residues" evidence="1">
    <location>
        <begin position="247"/>
        <end position="257"/>
    </location>
</feature>
<evidence type="ECO:0000259" key="2">
    <source>
        <dbReference type="PROSITE" id="PS00028"/>
    </source>
</evidence>
<feature type="compositionally biased region" description="Basic and acidic residues" evidence="1">
    <location>
        <begin position="569"/>
        <end position="579"/>
    </location>
</feature>
<dbReference type="AlphaFoldDB" id="A0A3B3S018"/>
<feature type="region of interest" description="Disordered" evidence="1">
    <location>
        <begin position="247"/>
        <end position="321"/>
    </location>
</feature>
<feature type="region of interest" description="Disordered" evidence="1">
    <location>
        <begin position="369"/>
        <end position="414"/>
    </location>
</feature>
<keyword evidence="4" id="KW-1185">Reference proteome</keyword>
<dbReference type="SMART" id="SM00355">
    <property type="entry name" value="ZnF_C2H2"/>
    <property type="match status" value="2"/>
</dbReference>
<reference evidence="3" key="1">
    <citation type="submission" date="2025-05" db="UniProtKB">
        <authorList>
            <consortium name="Ensembl"/>
        </authorList>
    </citation>
    <scope>IDENTIFICATION</scope>
</reference>
<protein>
    <submittedName>
        <fullName evidence="3">Nuclear FMR1 interacting protein 1</fullName>
    </submittedName>
</protein>
<dbReference type="InterPro" id="IPR019496">
    <property type="entry name" value="NUFIP1_cons_dom"/>
</dbReference>
<dbReference type="PROSITE" id="PS00028">
    <property type="entry name" value="ZINC_FINGER_C2H2_1"/>
    <property type="match status" value="1"/>
</dbReference>
<dbReference type="InterPro" id="IPR013087">
    <property type="entry name" value="Znf_C2H2_type"/>
</dbReference>
<dbReference type="GO" id="GO:0005634">
    <property type="term" value="C:nucleus"/>
    <property type="evidence" value="ECO:0007669"/>
    <property type="project" value="TreeGrafter"/>
</dbReference>
<evidence type="ECO:0000313" key="3">
    <source>
        <dbReference type="Ensembl" id="ENSPKIP00000024074.1"/>
    </source>
</evidence>
<proteinExistence type="predicted"/>
<feature type="region of interest" description="Disordered" evidence="1">
    <location>
        <begin position="454"/>
        <end position="625"/>
    </location>
</feature>
<dbReference type="PANTHER" id="PTHR13309">
    <property type="entry name" value="NUCLEAR FRAGILE X MENTAL RETARDATION PROTEIN INTERACTING PROTEIN 1"/>
    <property type="match status" value="1"/>
</dbReference>
<dbReference type="GeneTree" id="ENSGT00390000003758"/>
<evidence type="ECO:0000256" key="1">
    <source>
        <dbReference type="SAM" id="MobiDB-lite"/>
    </source>
</evidence>
<dbReference type="Pfam" id="PF10453">
    <property type="entry name" value="NUFIP1"/>
    <property type="match status" value="1"/>
</dbReference>
<dbReference type="GO" id="GO:0003723">
    <property type="term" value="F:RNA binding"/>
    <property type="evidence" value="ECO:0007669"/>
    <property type="project" value="InterPro"/>
</dbReference>
<dbReference type="Ensembl" id="ENSPKIT00000004775.1">
    <property type="protein sequence ID" value="ENSPKIP00000024074.1"/>
    <property type="gene ID" value="ENSPKIG00000007471.1"/>
</dbReference>
<feature type="compositionally biased region" description="Polar residues" evidence="1">
    <location>
        <begin position="529"/>
        <end position="549"/>
    </location>
</feature>
<organism evidence="3 4">
    <name type="scientific">Paramormyrops kingsleyae</name>
    <dbReference type="NCBI Taxonomy" id="1676925"/>
    <lineage>
        <taxon>Eukaryota</taxon>
        <taxon>Metazoa</taxon>
        <taxon>Chordata</taxon>
        <taxon>Craniata</taxon>
        <taxon>Vertebrata</taxon>
        <taxon>Euteleostomi</taxon>
        <taxon>Actinopterygii</taxon>
        <taxon>Neopterygii</taxon>
        <taxon>Teleostei</taxon>
        <taxon>Osteoglossocephala</taxon>
        <taxon>Osteoglossomorpha</taxon>
        <taxon>Osteoglossiformes</taxon>
        <taxon>Mormyridae</taxon>
        <taxon>Paramormyrops</taxon>
    </lineage>
</organism>
<evidence type="ECO:0000313" key="4">
    <source>
        <dbReference type="Proteomes" id="UP000261540"/>
    </source>
</evidence>
<dbReference type="PANTHER" id="PTHR13309:SF0">
    <property type="entry name" value="FMR1-INTERACTING PROTEIN NUFIP1"/>
    <property type="match status" value="1"/>
</dbReference>
<dbReference type="InterPro" id="IPR039136">
    <property type="entry name" value="NUFIP1-like"/>
</dbReference>
<name>A0A3B3S018_9TELE</name>
<accession>A0A3B3S018</accession>
<sequence length="625" mass="70036">MTYYPHGLEAEWKTCARESKQVYERRLVAEVYVAMNDFSQFPPPFFSSPTQDSVLRPPVFNWQPRPGSFNSGNGNWFQPPSVPWVRNPPVNCYRAPTHWKSGFDPNRNDRHFNTGYQRHLQENAHVGRNKKKKKEPVFMHFCDTCDRGFKNQEKYDEHLAQHVKCSVEGCSFTAHEKLVSIHWRNSHAPGTKKIKLDTAEEIAKWREERRRNYPTVSNVERKRRILEDREERGEVLETAQFGRMRGRGRGFHQRGRRFQNNQRRAWSRPGMPGHMMGMTTAPPLKRSPKDGDPLGAIVNSDQESDKDETADAGKDGLTVTPKHMTSGLGALVANYDSTSESDQEPEALPILKVSKVLEENRVMLKTVPESVKGQPPPRGSRAPAATSAPWAGTAPNRPGRGGRPFRGPNAPQQRRPTLLEMLLAPEIRRERNVLLQCVRFVVQNAFFGLDDKAEESTAVDSGSVTKLEGKRRPWTETGEATSARNHQYGLDLSEQNVGVGRSQHASEPPSLDGSTQDRGQDSGKPGSLTEKTSASLGHCTTGSDQNSQLPVEAEEQTGNMLPEEQEVDGDVRHSEDRQRSGNTQHGGLGSPGDDSGTREEQNAQPAIPVVDEDVWEISEAYTQNI</sequence>
<feature type="compositionally biased region" description="Low complexity" evidence="1">
    <location>
        <begin position="258"/>
        <end position="283"/>
    </location>
</feature>
<dbReference type="STRING" id="1676925.ENSPKIP00000024074"/>
<dbReference type="Proteomes" id="UP000261540">
    <property type="component" value="Unplaced"/>
</dbReference>
<feature type="domain" description="C2H2-type" evidence="2">
    <location>
        <begin position="142"/>
        <end position="162"/>
    </location>
</feature>